<dbReference type="Proteomes" id="UP001319104">
    <property type="component" value="Unassembled WGS sequence"/>
</dbReference>
<keyword evidence="2" id="KW-0449">Lipoprotein</keyword>
<dbReference type="InterPro" id="IPR041662">
    <property type="entry name" value="SusD-like_2"/>
</dbReference>
<accession>A0AAP2CEN7</accession>
<evidence type="ECO:0000256" key="1">
    <source>
        <dbReference type="SAM" id="SignalP"/>
    </source>
</evidence>
<dbReference type="Gene3D" id="1.25.40.390">
    <property type="match status" value="2"/>
</dbReference>
<dbReference type="EMBL" id="JAHCMY010000001">
    <property type="protein sequence ID" value="MBS9523096.1"/>
    <property type="molecule type" value="Genomic_DNA"/>
</dbReference>
<organism evidence="2 3">
    <name type="scientific">Litoribacter ruber</name>
    <dbReference type="NCBI Taxonomy" id="702568"/>
    <lineage>
        <taxon>Bacteria</taxon>
        <taxon>Pseudomonadati</taxon>
        <taxon>Bacteroidota</taxon>
        <taxon>Cytophagia</taxon>
        <taxon>Cytophagales</taxon>
        <taxon>Cyclobacteriaceae</taxon>
        <taxon>Litoribacter</taxon>
    </lineage>
</organism>
<dbReference type="AlphaFoldDB" id="A0AAP2CEN7"/>
<dbReference type="InterPro" id="IPR011990">
    <property type="entry name" value="TPR-like_helical_dom_sf"/>
</dbReference>
<dbReference type="PROSITE" id="PS51257">
    <property type="entry name" value="PROKAR_LIPOPROTEIN"/>
    <property type="match status" value="1"/>
</dbReference>
<reference evidence="2 3" key="1">
    <citation type="submission" date="2021-05" db="EMBL/GenBank/DDBJ databases">
        <authorList>
            <person name="Zhang Z.D."/>
            <person name="Osman G."/>
        </authorList>
    </citation>
    <scope>NUCLEOTIDE SEQUENCE [LARGE SCALE GENOMIC DNA]</scope>
    <source>
        <strain evidence="2 3">KCTC 32217</strain>
    </source>
</reference>
<name>A0AAP2CEN7_9BACT</name>
<evidence type="ECO:0000313" key="3">
    <source>
        <dbReference type="Proteomes" id="UP001319104"/>
    </source>
</evidence>
<protein>
    <submittedName>
        <fullName evidence="2">SusD/RagB family nutrient-binding outer membrane lipoprotein</fullName>
    </submittedName>
</protein>
<feature type="chain" id="PRO_5042995076" evidence="1">
    <location>
        <begin position="23"/>
        <end position="549"/>
    </location>
</feature>
<comment type="caution">
    <text evidence="2">The sequence shown here is derived from an EMBL/GenBank/DDBJ whole genome shotgun (WGS) entry which is preliminary data.</text>
</comment>
<gene>
    <name evidence="2" type="ORF">KI659_03610</name>
</gene>
<keyword evidence="1" id="KW-0732">Signal</keyword>
<evidence type="ECO:0000313" key="2">
    <source>
        <dbReference type="EMBL" id="MBS9523096.1"/>
    </source>
</evidence>
<sequence>MKSKILSLVMAFSLVLVSSCDLDLLDDPNVPTRENASPEFLLNQVQVDFADFFNTTGNIGMRLTRMINQPSNTYQQAWIPQSFNPIWSTGYVNVLNNIALIETLVAEGDVPNERTLAIAQTIKAYTLMTLVDHFGEVPWSEALSDTNFSPVADDGASVYQAAFDALQEARANFTTDPAPPVQPTDLYYGRNYARWLRLVNTLELKYHLNRRLIDAAGSTAAINALIAGGELLQEGDDFYFQYGTSLNDPDSRHPRFATDYTSGGNDYQSTWYMWHLTEEGFKGFNDPRIRYYLYRQVTANPTDPDKLRCISELPPAHYLVGGFPFCLPGNRGYWGRDHLNPEGIPPDNLERTVWGLYPAGGRFDNNSASPVNNPLLGNQGAGIQPIMLSAFVDFMLAEAAQTLGTTGDPREYLTSAITKHMNFVRSWALTTNEAEVVETFQTPEAFATAVTNYVNFVGGQFDAASGEGRMRVIGREYWLSLYGNGVEAYNLYRRTGQPDNMQPGLLPNFGTFPRSFLYPNNYLTTNANASQRAFTDKVFWDNNPDGFID</sequence>
<dbReference type="SUPFAM" id="SSF48452">
    <property type="entry name" value="TPR-like"/>
    <property type="match status" value="1"/>
</dbReference>
<proteinExistence type="predicted"/>
<keyword evidence="3" id="KW-1185">Reference proteome</keyword>
<feature type="signal peptide" evidence="1">
    <location>
        <begin position="1"/>
        <end position="22"/>
    </location>
</feature>
<dbReference type="Pfam" id="PF12771">
    <property type="entry name" value="SusD-like_2"/>
    <property type="match status" value="2"/>
</dbReference>
<dbReference type="RefSeq" id="WP_213943960.1">
    <property type="nucleotide sequence ID" value="NZ_JAHCMY010000001.1"/>
</dbReference>